<evidence type="ECO:0000259" key="10">
    <source>
        <dbReference type="Pfam" id="PF17285"/>
    </source>
</evidence>
<dbReference type="GO" id="GO:0030163">
    <property type="term" value="P:protein catabolic process"/>
    <property type="evidence" value="ECO:0007669"/>
    <property type="project" value="EnsemblFungi"/>
</dbReference>
<evidence type="ECO:0000259" key="9">
    <source>
        <dbReference type="Pfam" id="PF05185"/>
    </source>
</evidence>
<feature type="active site" description="Proton donor/acceptor" evidence="5">
    <location>
        <position position="449"/>
    </location>
</feature>
<evidence type="ECO:0000256" key="3">
    <source>
        <dbReference type="ARBA" id="ARBA00022691"/>
    </source>
</evidence>
<dbReference type="InterPro" id="IPR029063">
    <property type="entry name" value="SAM-dependent_MTases_sf"/>
</dbReference>
<dbReference type="GO" id="GO:0035241">
    <property type="term" value="F:protein-arginine omega-N monomethyltransferase activity"/>
    <property type="evidence" value="ECO:0007669"/>
    <property type="project" value="EnsemblFungi"/>
</dbReference>
<dbReference type="InParanoid" id="H2B1J1"/>
<keyword evidence="2 4" id="KW-0808">Transferase</keyword>
<keyword evidence="13" id="KW-1185">Reference proteome</keyword>
<feature type="domain" description="PRMT5 oligomerisation" evidence="11">
    <location>
        <begin position="473"/>
        <end position="775"/>
    </location>
</feature>
<feature type="binding site" evidence="6">
    <location>
        <begin position="336"/>
        <end position="337"/>
    </location>
    <ligand>
        <name>S-adenosyl-L-methionine</name>
        <dbReference type="ChEBI" id="CHEBI:59789"/>
    </ligand>
</feature>
<dbReference type="InterPro" id="IPR035248">
    <property type="entry name" value="PRMT5_C"/>
</dbReference>
<evidence type="ECO:0000256" key="8">
    <source>
        <dbReference type="SAM" id="MobiDB-lite"/>
    </source>
</evidence>
<keyword evidence="3 4" id="KW-0949">S-adenosyl-L-methionine</keyword>
<dbReference type="GO" id="GO:0045840">
    <property type="term" value="P:positive regulation of mitotic nuclear division"/>
    <property type="evidence" value="ECO:0007669"/>
    <property type="project" value="EnsemblFungi"/>
</dbReference>
<gene>
    <name evidence="12" type="primary">KAFR0K01370</name>
    <name evidence="12" type="ORF">KAFR_0K01370</name>
</gene>
<dbReference type="SUPFAM" id="SSF53335">
    <property type="entry name" value="S-adenosyl-L-methionine-dependent methyltransferases"/>
    <property type="match status" value="1"/>
</dbReference>
<dbReference type="InterPro" id="IPR025799">
    <property type="entry name" value="Arg_MeTrfase"/>
</dbReference>
<comment type="similarity">
    <text evidence="4">Belongs to the class I-like SAM-binding methyltransferase superfamily.</text>
</comment>
<dbReference type="GO" id="GO:0000902">
    <property type="term" value="P:cell morphogenesis"/>
    <property type="evidence" value="ECO:0007669"/>
    <property type="project" value="EnsemblFungi"/>
</dbReference>
<evidence type="ECO:0000256" key="7">
    <source>
        <dbReference type="PIRSR" id="PIRSR015894-3"/>
    </source>
</evidence>
<dbReference type="GO" id="GO:0032174">
    <property type="term" value="C:cellular bud neck septin collar"/>
    <property type="evidence" value="ECO:0007669"/>
    <property type="project" value="EnsemblFungi"/>
</dbReference>
<evidence type="ECO:0000256" key="5">
    <source>
        <dbReference type="PIRSR" id="PIRSR015894-1"/>
    </source>
</evidence>
<feature type="binding site" evidence="6">
    <location>
        <position position="327"/>
    </location>
    <ligand>
        <name>S-adenosyl-L-methionine</name>
        <dbReference type="ChEBI" id="CHEBI:59789"/>
    </ligand>
</feature>
<dbReference type="GO" id="GO:0005634">
    <property type="term" value="C:nucleus"/>
    <property type="evidence" value="ECO:0007669"/>
    <property type="project" value="TreeGrafter"/>
</dbReference>
<dbReference type="KEGG" id="kaf:KAFR_0K01370"/>
<dbReference type="GO" id="GO:0000086">
    <property type="term" value="P:G2/M transition of mitotic cell cycle"/>
    <property type="evidence" value="ECO:0007669"/>
    <property type="project" value="EnsemblFungi"/>
</dbReference>
<dbReference type="EMBL" id="HE650831">
    <property type="protein sequence ID" value="CCF60491.1"/>
    <property type="molecule type" value="Genomic_DNA"/>
</dbReference>
<dbReference type="FunCoup" id="H2B1J1">
    <property type="interactions" value="1193"/>
</dbReference>
<dbReference type="GeneID" id="13886680"/>
<dbReference type="GO" id="GO:0035243">
    <property type="term" value="F:protein-arginine omega-N symmetric methyltransferase activity"/>
    <property type="evidence" value="ECO:0007669"/>
    <property type="project" value="EnsemblFungi"/>
</dbReference>
<dbReference type="InterPro" id="IPR007857">
    <property type="entry name" value="Arg_MeTrfase_PRMT5"/>
</dbReference>
<dbReference type="STRING" id="1071382.H2B1J1"/>
<dbReference type="AlphaFoldDB" id="H2B1J1"/>
<dbReference type="InterPro" id="IPR035075">
    <property type="entry name" value="PRMT5"/>
</dbReference>
<dbReference type="RefSeq" id="XP_003959626.1">
    <property type="nucleotide sequence ID" value="XM_003959577.1"/>
</dbReference>
<keyword evidence="1 4" id="KW-0489">Methyltransferase</keyword>
<sequence>MQSNVFVGIKPGQISNYKDNHSIKEEHRGSFDYLLLPITNLRYKEIVRKEFDEFKNGKTDSLKISEPQLQDICISPFNSQDTTDSPMYIGLLSSWLELESQDIAKREVSYQVLLNECQFAQFVGIHKLILAPPRDLSNLQLYSQSILRLLAHESLSSAKLTISISLPLYEDTEPLATWELWNTVRKLCNYHESLTISLAVPRIKTPRHVINRWIAEPVSCLLISSSIFATNQYNYPVLHKFNQKLIAKFQEVNGNSLMNSNNLCVILHSMEKYSTQIKGGENSYIEYINYLLKKGDRQLSQNAFDSSLPQLMSPLKPHSDMLSNSIYSIFERDTMKYDLYEQAVYDALSDLSLMATKSNPLVILVAGAGRGPLVDRTFRSINKLNLLSRTKLIAVEKNPQAFLFLQKRNFEYWNNKVQLLNQDMTKLKNFNLEVDLCVSELLGSFGCNELSPECLYSIQQSFGKPSTIFIPSSYTSYVAPISSPLIHQKLKSLDHDKKPTGDKTQDLFESIWVSHKIPYNILSSKINEIWSFHHPLPEGKLTSFKFSRNVTTGFKIKHKGEIHGLIGFFKATLYKDLSFSNLPNDTNAYSWSPIIFPLNQPLSVTDDTEVNALLSRVNSGKKIWYEWSLESFIYVVMPRHSLSKMDFIDDTKGSNILTSSNDNNNNNNNNNINNSSNNNYDDHNYNKPASHELDSGIDENGFLPNFENGWQSVNDIHGLHNSVVESPMFNLGSPNQLDEDINQEEQVDDDIPEIHIKVETGISKLHNINGQSFSIPL</sequence>
<feature type="domain" description="PRMT5 arginine-N-methyltransferase" evidence="9">
    <location>
        <begin position="306"/>
        <end position="470"/>
    </location>
</feature>
<dbReference type="PANTHER" id="PTHR10738">
    <property type="entry name" value="PROTEIN ARGININE N-METHYLTRANSFERASE 5"/>
    <property type="match status" value="1"/>
</dbReference>
<dbReference type="Pfam" id="PF05185">
    <property type="entry name" value="PRMT5"/>
    <property type="match status" value="1"/>
</dbReference>
<evidence type="ECO:0000256" key="1">
    <source>
        <dbReference type="ARBA" id="ARBA00022603"/>
    </source>
</evidence>
<feature type="binding site" evidence="6">
    <location>
        <position position="396"/>
    </location>
    <ligand>
        <name>S-adenosyl-L-methionine</name>
        <dbReference type="ChEBI" id="CHEBI:59789"/>
    </ligand>
</feature>
<evidence type="ECO:0000256" key="4">
    <source>
        <dbReference type="PIRNR" id="PIRNR015894"/>
    </source>
</evidence>
<dbReference type="PIRSF" id="PIRSF015894">
    <property type="entry name" value="Skb1_MeTrfase"/>
    <property type="match status" value="1"/>
</dbReference>
<dbReference type="Gene3D" id="3.40.50.150">
    <property type="entry name" value="Vaccinia Virus protein VP39"/>
    <property type="match status" value="1"/>
</dbReference>
<evidence type="ECO:0000256" key="6">
    <source>
        <dbReference type="PIRSR" id="PIRSR015894-2"/>
    </source>
</evidence>
<dbReference type="HOGENOM" id="CLU_010247_2_0_1"/>
<evidence type="ECO:0000313" key="13">
    <source>
        <dbReference type="Proteomes" id="UP000005220"/>
    </source>
</evidence>
<dbReference type="Pfam" id="PF17286">
    <property type="entry name" value="PRMT5_C"/>
    <property type="match status" value="1"/>
</dbReference>
<dbReference type="Gene3D" id="3.20.20.150">
    <property type="entry name" value="Divalent-metal-dependent TIM barrel enzymes"/>
    <property type="match status" value="1"/>
</dbReference>
<feature type="compositionally biased region" description="Basic and acidic residues" evidence="8">
    <location>
        <begin position="680"/>
        <end position="693"/>
    </location>
</feature>
<protein>
    <recommendedName>
        <fullName evidence="4">Protein arginine N-methyltransferase</fullName>
    </recommendedName>
</protein>
<feature type="domain" description="PRMT5 TIM barrel" evidence="10">
    <location>
        <begin position="31"/>
        <end position="294"/>
    </location>
</feature>
<dbReference type="OrthoDB" id="1368803at2759"/>
<feature type="region of interest" description="Disordered" evidence="8">
    <location>
        <begin position="658"/>
        <end position="693"/>
    </location>
</feature>
<dbReference type="GO" id="GO:0032259">
    <property type="term" value="P:methylation"/>
    <property type="evidence" value="ECO:0007669"/>
    <property type="project" value="UniProtKB-KW"/>
</dbReference>
<proteinExistence type="inferred from homology"/>
<dbReference type="InterPro" id="IPR035247">
    <property type="entry name" value="PRMT5_TIM"/>
</dbReference>
<dbReference type="PROSITE" id="PS51678">
    <property type="entry name" value="SAM_MT_PRMT"/>
    <property type="match status" value="1"/>
</dbReference>
<dbReference type="GO" id="GO:0005829">
    <property type="term" value="C:cytosol"/>
    <property type="evidence" value="ECO:0007669"/>
    <property type="project" value="TreeGrafter"/>
</dbReference>
<evidence type="ECO:0000256" key="2">
    <source>
        <dbReference type="ARBA" id="ARBA00022679"/>
    </source>
</evidence>
<evidence type="ECO:0000259" key="11">
    <source>
        <dbReference type="Pfam" id="PF17286"/>
    </source>
</evidence>
<dbReference type="Gene3D" id="2.70.160.11">
    <property type="entry name" value="Hnrnp arginine n-methyltransferase1"/>
    <property type="match status" value="1"/>
</dbReference>
<feature type="compositionally biased region" description="Low complexity" evidence="8">
    <location>
        <begin position="659"/>
        <end position="679"/>
    </location>
</feature>
<dbReference type="PANTHER" id="PTHR10738:SF0">
    <property type="entry name" value="PROTEIN ARGININE N-METHYLTRANSFERASE 5"/>
    <property type="match status" value="1"/>
</dbReference>
<evidence type="ECO:0000313" key="12">
    <source>
        <dbReference type="EMBL" id="CCF60491.1"/>
    </source>
</evidence>
<dbReference type="Pfam" id="PF17285">
    <property type="entry name" value="PRMT5_TIM"/>
    <property type="match status" value="1"/>
</dbReference>
<dbReference type="eggNOG" id="KOG0822">
    <property type="taxonomic scope" value="Eukaryota"/>
</dbReference>
<dbReference type="GO" id="GO:0006355">
    <property type="term" value="P:regulation of DNA-templated transcription"/>
    <property type="evidence" value="ECO:0007669"/>
    <property type="project" value="TreeGrafter"/>
</dbReference>
<organism evidence="12 13">
    <name type="scientific">Kazachstania africana (strain ATCC 22294 / BCRC 22015 / CBS 2517 / CECT 1963 / NBRC 1671 / NRRL Y-8276)</name>
    <name type="common">Yeast</name>
    <name type="synonym">Kluyveromyces africanus</name>
    <dbReference type="NCBI Taxonomy" id="1071382"/>
    <lineage>
        <taxon>Eukaryota</taxon>
        <taxon>Fungi</taxon>
        <taxon>Dikarya</taxon>
        <taxon>Ascomycota</taxon>
        <taxon>Saccharomycotina</taxon>
        <taxon>Saccharomycetes</taxon>
        <taxon>Saccharomycetales</taxon>
        <taxon>Saccharomycetaceae</taxon>
        <taxon>Kazachstania</taxon>
    </lineage>
</organism>
<accession>H2B1J1</accession>
<name>H2B1J1_KAZAF</name>
<feature type="active site" description="Proton donor/acceptor" evidence="5">
    <location>
        <position position="440"/>
    </location>
</feature>
<reference evidence="12 13" key="1">
    <citation type="journal article" date="2011" name="Proc. Natl. Acad. Sci. U.S.A.">
        <title>Evolutionary erosion of yeast sex chromosomes by mating-type switching accidents.</title>
        <authorList>
            <person name="Gordon J.L."/>
            <person name="Armisen D."/>
            <person name="Proux-Wera E."/>
            <person name="Oheigeartaigh S.S."/>
            <person name="Byrne K.P."/>
            <person name="Wolfe K.H."/>
        </authorList>
    </citation>
    <scope>NUCLEOTIDE SEQUENCE [LARGE SCALE GENOMIC DNA]</scope>
    <source>
        <strain evidence="13">ATCC 22294 / BCRC 22015 / CBS 2517 / CECT 1963 / NBRC 1671 / NRRL Y-8276</strain>
    </source>
</reference>
<feature type="binding site" evidence="6">
    <location>
        <begin position="423"/>
        <end position="424"/>
    </location>
    <ligand>
        <name>S-adenosyl-L-methionine</name>
        <dbReference type="ChEBI" id="CHEBI:59789"/>
    </ligand>
</feature>
<dbReference type="GO" id="GO:0005824">
    <property type="term" value="C:outer plaque of spindle pole body"/>
    <property type="evidence" value="ECO:0007669"/>
    <property type="project" value="EnsemblFungi"/>
</dbReference>
<feature type="site" description="Critical for specifying symmetric addition of methyl groups" evidence="7">
    <location>
        <position position="330"/>
    </location>
</feature>
<dbReference type="GO" id="GO:0000144">
    <property type="term" value="C:cellular bud neck septin ring"/>
    <property type="evidence" value="ECO:0007669"/>
    <property type="project" value="EnsemblFungi"/>
</dbReference>
<dbReference type="Proteomes" id="UP000005220">
    <property type="component" value="Chromosome 11"/>
</dbReference>
<dbReference type="GO" id="GO:0042054">
    <property type="term" value="F:histone methyltransferase activity"/>
    <property type="evidence" value="ECO:0007669"/>
    <property type="project" value="EnsemblFungi"/>
</dbReference>